<evidence type="ECO:0000313" key="4">
    <source>
        <dbReference type="EMBL" id="PEG36573.1"/>
    </source>
</evidence>
<evidence type="ECO:0000313" key="3">
    <source>
        <dbReference type="EMBL" id="GFG52010.1"/>
    </source>
</evidence>
<dbReference type="EMBL" id="PDCP01000033">
    <property type="protein sequence ID" value="PEG36573.1"/>
    <property type="molecule type" value="Genomic_DNA"/>
</dbReference>
<dbReference type="Gene3D" id="3.90.226.10">
    <property type="entry name" value="2-enoyl-CoA Hydratase, Chain A, domain 1"/>
    <property type="match status" value="1"/>
</dbReference>
<evidence type="ECO:0000313" key="5">
    <source>
        <dbReference type="Proteomes" id="UP000220914"/>
    </source>
</evidence>
<dbReference type="Proteomes" id="UP000465302">
    <property type="component" value="Unassembled WGS sequence"/>
</dbReference>
<accession>A0A2A7MYH4</accession>
<evidence type="ECO:0000259" key="2">
    <source>
        <dbReference type="Pfam" id="PF16113"/>
    </source>
</evidence>
<dbReference type="InterPro" id="IPR045004">
    <property type="entry name" value="ECH_dom"/>
</dbReference>
<dbReference type="InterPro" id="IPR029045">
    <property type="entry name" value="ClpP/crotonase-like_dom_sf"/>
</dbReference>
<dbReference type="Proteomes" id="UP000220914">
    <property type="component" value="Unassembled WGS sequence"/>
</dbReference>
<proteinExistence type="inferred from homology"/>
<dbReference type="RefSeq" id="WP_097941528.1">
    <property type="nucleotide sequence ID" value="NZ_BLKS01000001.1"/>
</dbReference>
<dbReference type="Pfam" id="PF16113">
    <property type="entry name" value="ECH_2"/>
    <property type="match status" value="1"/>
</dbReference>
<evidence type="ECO:0000313" key="6">
    <source>
        <dbReference type="Proteomes" id="UP000465302"/>
    </source>
</evidence>
<comment type="caution">
    <text evidence="4">The sequence shown here is derived from an EMBL/GenBank/DDBJ whole genome shotgun (WGS) entry which is preliminary data.</text>
</comment>
<sequence>MVVAEIHPDGIATLRLDRPDRRNALSIAMRDAISDTLEDWASNDGVRVVVLTAAAGRRVEAAEAHRIGLVNAVVEADRLEDEAMATGRVIAEAPQPALEASKRYLVSNAGVSFDEALQSNTTASSTSSCSAATRFYEFHMNCHGG</sequence>
<gene>
    <name evidence="4" type="ORF">CQY20_18405</name>
    <name evidence="3" type="ORF">MAGR_34510</name>
</gene>
<keyword evidence="5" id="KW-1185">Reference proteome</keyword>
<dbReference type="EMBL" id="BLKS01000001">
    <property type="protein sequence ID" value="GFG52010.1"/>
    <property type="molecule type" value="Genomic_DNA"/>
</dbReference>
<dbReference type="SUPFAM" id="SSF52096">
    <property type="entry name" value="ClpP/crotonase"/>
    <property type="match status" value="1"/>
</dbReference>
<organism evidence="4 5">
    <name type="scientific">Mycolicibacterium agri</name>
    <name type="common">Mycobacterium agri</name>
    <dbReference type="NCBI Taxonomy" id="36811"/>
    <lineage>
        <taxon>Bacteria</taxon>
        <taxon>Bacillati</taxon>
        <taxon>Actinomycetota</taxon>
        <taxon>Actinomycetes</taxon>
        <taxon>Mycobacteriales</taxon>
        <taxon>Mycobacteriaceae</taxon>
        <taxon>Mycolicibacterium</taxon>
    </lineage>
</organism>
<name>A0A2A7MYH4_MYCAG</name>
<dbReference type="Gene3D" id="3.30.300.220">
    <property type="match status" value="1"/>
</dbReference>
<dbReference type="OrthoDB" id="9775794at2"/>
<dbReference type="PANTHER" id="PTHR43802">
    <property type="entry name" value="ENOYL-COA HYDRATASE"/>
    <property type="match status" value="1"/>
</dbReference>
<dbReference type="PANTHER" id="PTHR43802:SF1">
    <property type="entry name" value="IP11341P-RELATED"/>
    <property type="match status" value="1"/>
</dbReference>
<reference evidence="3 6" key="2">
    <citation type="journal article" date="2019" name="Emerg. Microbes Infect.">
        <title>Comprehensive subspecies identification of 175 nontuberculous mycobacteria species based on 7547 genomic profiles.</title>
        <authorList>
            <person name="Matsumoto Y."/>
            <person name="Kinjo T."/>
            <person name="Motooka D."/>
            <person name="Nabeya D."/>
            <person name="Jung N."/>
            <person name="Uechi K."/>
            <person name="Horii T."/>
            <person name="Iida T."/>
            <person name="Fujita J."/>
            <person name="Nakamura S."/>
        </authorList>
    </citation>
    <scope>NUCLEOTIDE SEQUENCE [LARGE SCALE GENOMIC DNA]</scope>
    <source>
        <strain evidence="3 6">JCM 6377</strain>
    </source>
</reference>
<reference evidence="3" key="3">
    <citation type="submission" date="2020-02" db="EMBL/GenBank/DDBJ databases">
        <authorList>
            <person name="Matsumoto Y."/>
            <person name="Motooka D."/>
            <person name="Nakamura S."/>
        </authorList>
    </citation>
    <scope>NUCLEOTIDE SEQUENCE</scope>
    <source>
        <strain evidence="3">JCM 6377</strain>
    </source>
</reference>
<feature type="domain" description="Enoyl-CoA hydratase/isomerase" evidence="2">
    <location>
        <begin position="12"/>
        <end position="57"/>
    </location>
</feature>
<reference evidence="4 5" key="1">
    <citation type="submission" date="2017-10" db="EMBL/GenBank/DDBJ databases">
        <title>The new phylogeny of genus Mycobacterium.</title>
        <authorList>
            <person name="Tortoli E."/>
            <person name="Trovato A."/>
            <person name="Cirillo D.M."/>
        </authorList>
    </citation>
    <scope>NUCLEOTIDE SEQUENCE [LARGE SCALE GENOMIC DNA]</scope>
    <source>
        <strain evidence="4 5">CCUG37673</strain>
    </source>
</reference>
<comment type="similarity">
    <text evidence="1">Belongs to the enoyl-CoA hydratase/isomerase family.</text>
</comment>
<protein>
    <recommendedName>
        <fullName evidence="2">Enoyl-CoA hydratase/isomerase domain-containing protein</fullName>
    </recommendedName>
</protein>
<evidence type="ECO:0000256" key="1">
    <source>
        <dbReference type="ARBA" id="ARBA00005254"/>
    </source>
</evidence>
<dbReference type="AlphaFoldDB" id="A0A2A7MYH4"/>